<organism evidence="2 3">
    <name type="scientific">Burkholderia theae</name>
    <dbReference type="NCBI Taxonomy" id="3143496"/>
    <lineage>
        <taxon>Bacteria</taxon>
        <taxon>Pseudomonadati</taxon>
        <taxon>Pseudomonadota</taxon>
        <taxon>Betaproteobacteria</taxon>
        <taxon>Burkholderiales</taxon>
        <taxon>Burkholderiaceae</taxon>
        <taxon>Burkholderia</taxon>
    </lineage>
</organism>
<accession>A0ABU9WEJ2</accession>
<dbReference type="Proteomes" id="UP001466933">
    <property type="component" value="Unassembled WGS sequence"/>
</dbReference>
<reference evidence="2 3" key="1">
    <citation type="submission" date="2024-05" db="EMBL/GenBank/DDBJ databases">
        <title>Burkholderia sp. Nov. a novel bacteria isolated from rhizosphere soil of Camellia sinensis.</title>
        <authorList>
            <person name="Dong Y."/>
        </authorList>
    </citation>
    <scope>NUCLEOTIDE SEQUENCE [LARGE SCALE GENOMIC DNA]</scope>
    <source>
        <strain evidence="2 3">GS2Y</strain>
    </source>
</reference>
<evidence type="ECO:0000313" key="3">
    <source>
        <dbReference type="Proteomes" id="UP001466933"/>
    </source>
</evidence>
<feature type="region of interest" description="Disordered" evidence="1">
    <location>
        <begin position="1"/>
        <end position="61"/>
    </location>
</feature>
<dbReference type="EMBL" id="JBCPYA010000003">
    <property type="protein sequence ID" value="MEN2470452.1"/>
    <property type="molecule type" value="Genomic_DNA"/>
</dbReference>
<comment type="caution">
    <text evidence="2">The sequence shown here is derived from an EMBL/GenBank/DDBJ whole genome shotgun (WGS) entry which is preliminary data.</text>
</comment>
<dbReference type="RefSeq" id="WP_343491918.1">
    <property type="nucleotide sequence ID" value="NZ_JBCPYA010000003.1"/>
</dbReference>
<feature type="region of interest" description="Disordered" evidence="1">
    <location>
        <begin position="113"/>
        <end position="135"/>
    </location>
</feature>
<evidence type="ECO:0000256" key="1">
    <source>
        <dbReference type="SAM" id="MobiDB-lite"/>
    </source>
</evidence>
<keyword evidence="3" id="KW-1185">Reference proteome</keyword>
<evidence type="ECO:0000313" key="2">
    <source>
        <dbReference type="EMBL" id="MEN2470452.1"/>
    </source>
</evidence>
<gene>
    <name evidence="2" type="ORF">VOI36_11135</name>
</gene>
<protein>
    <submittedName>
        <fullName evidence="2">Uncharacterized protein</fullName>
    </submittedName>
</protein>
<proteinExistence type="predicted"/>
<sequence>MRVANWRAVGRDDAPEDDCMRLRNAGRSGNGGGSAADVRERTSASEPESESESLGSGEEERLEAFETLGEDREMFGMASPVASSAFGKGKNADDRLHATRRPARMRTHVRWSDGFPVDEGRPDHGGEFAQRAADSHAPPICDRIVRA</sequence>
<feature type="compositionally biased region" description="Basic and acidic residues" evidence="1">
    <location>
        <begin position="9"/>
        <end position="21"/>
    </location>
</feature>
<name>A0ABU9WEJ2_9BURK</name>